<dbReference type="EMBL" id="JAGQFT010000044">
    <property type="protein sequence ID" value="MBR0562312.1"/>
    <property type="molecule type" value="Genomic_DNA"/>
</dbReference>
<keyword evidence="4" id="KW-0997">Cell inner membrane</keyword>
<dbReference type="PRINTS" id="PR00702">
    <property type="entry name" value="ACRIFLAVINRP"/>
</dbReference>
<keyword evidence="11" id="KW-1185">Reference proteome</keyword>
<evidence type="ECO:0000313" key="11">
    <source>
        <dbReference type="Proteomes" id="UP000675747"/>
    </source>
</evidence>
<evidence type="ECO:0000256" key="7">
    <source>
        <dbReference type="ARBA" id="ARBA00023136"/>
    </source>
</evidence>
<dbReference type="EMBL" id="JAGQFT020000011">
    <property type="protein sequence ID" value="MBS7458490.1"/>
    <property type="molecule type" value="Genomic_DNA"/>
</dbReference>
<feature type="transmembrane region" description="Helical" evidence="8">
    <location>
        <begin position="463"/>
        <end position="486"/>
    </location>
</feature>
<keyword evidence="2" id="KW-0813">Transport</keyword>
<evidence type="ECO:0000256" key="6">
    <source>
        <dbReference type="ARBA" id="ARBA00022989"/>
    </source>
</evidence>
<feature type="transmembrane region" description="Helical" evidence="8">
    <location>
        <begin position="960"/>
        <end position="981"/>
    </location>
</feature>
<dbReference type="Gene3D" id="1.20.1640.10">
    <property type="entry name" value="Multidrug efflux transporter AcrB transmembrane domain"/>
    <property type="match status" value="2"/>
</dbReference>
<feature type="transmembrane region" description="Helical" evidence="8">
    <location>
        <begin position="993"/>
        <end position="1019"/>
    </location>
</feature>
<reference evidence="9" key="2">
    <citation type="submission" date="2021-04" db="EMBL/GenBank/DDBJ databases">
        <authorList>
            <person name="Karlyshev A.V."/>
        </authorList>
    </citation>
    <scope>NUCLEOTIDE SEQUENCE</scope>
    <source>
        <strain evidence="9">LMG 29479</strain>
    </source>
</reference>
<evidence type="ECO:0000256" key="3">
    <source>
        <dbReference type="ARBA" id="ARBA00022475"/>
    </source>
</evidence>
<keyword evidence="5 8" id="KW-0812">Transmembrane</keyword>
<comment type="caution">
    <text evidence="9">The sequence shown here is derived from an EMBL/GenBank/DDBJ whole genome shotgun (WGS) entry which is preliminary data.</text>
</comment>
<feature type="transmembrane region" description="Helical" evidence="8">
    <location>
        <begin position="864"/>
        <end position="882"/>
    </location>
</feature>
<proteinExistence type="predicted"/>
<evidence type="ECO:0000256" key="2">
    <source>
        <dbReference type="ARBA" id="ARBA00022448"/>
    </source>
</evidence>
<dbReference type="SUPFAM" id="SSF82693">
    <property type="entry name" value="Multidrug efflux transporter AcrB pore domain, PN1, PN2, PC1 and PC2 subdomains"/>
    <property type="match status" value="3"/>
</dbReference>
<feature type="transmembrane region" description="Helical" evidence="8">
    <location>
        <begin position="12"/>
        <end position="32"/>
    </location>
</feature>
<evidence type="ECO:0000313" key="10">
    <source>
        <dbReference type="EMBL" id="MBS7458490.1"/>
    </source>
</evidence>
<dbReference type="SUPFAM" id="SSF82866">
    <property type="entry name" value="Multidrug efflux transporter AcrB transmembrane domain"/>
    <property type="match status" value="2"/>
</dbReference>
<name>A0A8J8AXE6_9GAMM</name>
<dbReference type="FunFam" id="1.20.1640.10:FF:000001">
    <property type="entry name" value="Efflux pump membrane transporter"/>
    <property type="match status" value="1"/>
</dbReference>
<keyword evidence="7 8" id="KW-0472">Membrane</keyword>
<organism evidence="9">
    <name type="scientific">Coralloluteibacterium stylophorae</name>
    <dbReference type="NCBI Taxonomy" id="1776034"/>
    <lineage>
        <taxon>Bacteria</taxon>
        <taxon>Pseudomonadati</taxon>
        <taxon>Pseudomonadota</taxon>
        <taxon>Gammaproteobacteria</taxon>
        <taxon>Lysobacterales</taxon>
        <taxon>Lysobacteraceae</taxon>
        <taxon>Coralloluteibacterium</taxon>
    </lineage>
</organism>
<dbReference type="PANTHER" id="PTHR32063">
    <property type="match status" value="1"/>
</dbReference>
<dbReference type="AlphaFoldDB" id="A0A8J8AXE6"/>
<evidence type="ECO:0000256" key="1">
    <source>
        <dbReference type="ARBA" id="ARBA00004429"/>
    </source>
</evidence>
<dbReference type="Proteomes" id="UP000675747">
    <property type="component" value="Unassembled WGS sequence"/>
</dbReference>
<evidence type="ECO:0000313" key="9">
    <source>
        <dbReference type="EMBL" id="MBR0562312.1"/>
    </source>
</evidence>
<feature type="transmembrane region" description="Helical" evidence="8">
    <location>
        <begin position="336"/>
        <end position="353"/>
    </location>
</feature>
<accession>A0A8J8AXE6</accession>
<dbReference type="Gene3D" id="3.30.70.1430">
    <property type="entry name" value="Multidrug efflux transporter AcrB pore domain"/>
    <property type="match status" value="2"/>
</dbReference>
<evidence type="ECO:0000256" key="8">
    <source>
        <dbReference type="SAM" id="Phobius"/>
    </source>
</evidence>
<dbReference type="Gene3D" id="3.30.70.1320">
    <property type="entry name" value="Multidrug efflux transporter AcrB pore domain like"/>
    <property type="match status" value="1"/>
</dbReference>
<feature type="transmembrane region" description="Helical" evidence="8">
    <location>
        <begin position="536"/>
        <end position="556"/>
    </location>
</feature>
<feature type="transmembrane region" description="Helical" evidence="8">
    <location>
        <begin position="915"/>
        <end position="940"/>
    </location>
</feature>
<dbReference type="Pfam" id="PF00873">
    <property type="entry name" value="ACR_tran"/>
    <property type="match status" value="1"/>
</dbReference>
<dbReference type="PANTHER" id="PTHR32063:SF21">
    <property type="entry name" value="MULTIDRUG RESISTANCE PROTEIN MDTB"/>
    <property type="match status" value="1"/>
</dbReference>
<dbReference type="GO" id="GO:0042910">
    <property type="term" value="F:xenobiotic transmembrane transporter activity"/>
    <property type="evidence" value="ECO:0007669"/>
    <property type="project" value="TreeGrafter"/>
</dbReference>
<dbReference type="GO" id="GO:0005886">
    <property type="term" value="C:plasma membrane"/>
    <property type="evidence" value="ECO:0007669"/>
    <property type="project" value="UniProtKB-SubCell"/>
</dbReference>
<reference evidence="10 11" key="1">
    <citation type="journal article" date="2021" name="Microbiol. Resour. Announc.">
        <title>Draft Genome Sequence of Coralloluteibacterium stylophorae LMG 29479T.</title>
        <authorList>
            <person name="Karlyshev A.V."/>
            <person name="Kudryashova E.B."/>
            <person name="Ariskina E.V."/>
            <person name="Conroy A.P."/>
            <person name="Abidueva E.Y."/>
        </authorList>
    </citation>
    <scope>NUCLEOTIDE SEQUENCE [LARGE SCALE GENOMIC DNA]</scope>
    <source>
        <strain evidence="10 11">LMG 29479</strain>
    </source>
</reference>
<sequence length="1045" mass="110040">MNPSAPFIHRPVATSLLMAAILIVGALGFRFLPLSALPEVDYPTIQVTTSYPGASAEVMSATVTAPLEGELGEMSGLLRMSSVSGAGASVITLQFGLDEELDNAEQEVQAAINGATSLLPTDLPAPPVYAKVNPADAPVLTLAVTSDVLPLTEVRNLVDTRLAQKISQVSGVGQVSLAGGQKPAMRVQADTRALASFGLTLDDVLSTIDAANANGAKGTLNGAEKTFAINANDQLLTVEDYRRLIVTFAGGAAVRLEDVATVVEGAENVQLGAWADRTPAILLDVRRQPGANVIDTVDRIRAQLPDLEASLPGALELRVLADRTGGIRAAVHDVEMELVLAVVLVVLVIYVFLHDARATLIASIAVPVSIVGSFAVMYLAGFSLNNLSLMALTIATGFVVDDAIVMIENIERHREMGQPPFAAAVKGAKEIGFTIISLTISLVAVLIPLLFMGDVVGRLFREFAVTLAITILISAVVSLTIVPMLAARWLRHGDAHDAEPRRPSLAQRFGARTQAFFDRVVARYDRGLGWVLAHQTLTLAATLGTIVLTLAMYAWIPKGLFPTQDTGQLRGVVQAEQGVSYARMARLQGALVDALLADPDVASIASSVGVDAAGSALLSAGGLTINLAADRGDLDDVQARLRERAEDVAGVELFLQPVQDLAIDAETGPTQYRVSVEGADSQEVDAWTRALAARLGEVGSLRNVTTRAGNEGPAVYVDIDRDTAARLGITALAIDEALYSAFGQRIVSTIFTQTNQYRVILEASPDLTGSRQALDTLQLRTGSGASTPLSAVATVREHRAPLQVTRVAQFPAATLGFDVAPGVALGDAVADIRAAAADIDFPAGLGLTFLGAASAFESSLGSTAWLIVGALVCVYIVLGVLYESFVHPLTILSTLPSAGIGALAALMLGGNELGVIGIIGIILLIGIVKKNAIMMIDFALDAERVQGMAPRDAIHQAALLRFRPILMTTFAALFAAVPLMLGTGEGAELRRPLGISIFGGLIVSQLLTLFTTPVVYLWFDRLGARWRRRLPRPGEADTLRGDAQA</sequence>
<dbReference type="Gene3D" id="3.30.70.1440">
    <property type="entry name" value="Multidrug efflux transporter AcrB pore domain"/>
    <property type="match status" value="1"/>
</dbReference>
<dbReference type="Gene3D" id="3.30.2090.10">
    <property type="entry name" value="Multidrug efflux transporter AcrB TolC docking domain, DN and DC subdomains"/>
    <property type="match status" value="2"/>
</dbReference>
<comment type="subcellular location">
    <subcellularLocation>
        <location evidence="1">Cell inner membrane</location>
        <topology evidence="1">Multi-pass membrane protein</topology>
    </subcellularLocation>
</comment>
<protein>
    <submittedName>
        <fullName evidence="9">Efflux RND transporter permease subunit</fullName>
    </submittedName>
</protein>
<dbReference type="InterPro" id="IPR027463">
    <property type="entry name" value="AcrB_DN_DC_subdom"/>
</dbReference>
<evidence type="ECO:0000256" key="5">
    <source>
        <dbReference type="ARBA" id="ARBA00022692"/>
    </source>
</evidence>
<dbReference type="RefSeq" id="WP_211926257.1">
    <property type="nucleotide sequence ID" value="NZ_JAGQFT020000011.1"/>
</dbReference>
<keyword evidence="3" id="KW-1003">Cell membrane</keyword>
<dbReference type="SUPFAM" id="SSF82714">
    <property type="entry name" value="Multidrug efflux transporter AcrB TolC docking domain, DN and DC subdomains"/>
    <property type="match status" value="2"/>
</dbReference>
<feature type="transmembrane region" description="Helical" evidence="8">
    <location>
        <begin position="431"/>
        <end position="451"/>
    </location>
</feature>
<feature type="transmembrane region" description="Helical" evidence="8">
    <location>
        <begin position="360"/>
        <end position="381"/>
    </location>
</feature>
<dbReference type="FunFam" id="3.30.70.1430:FF:000001">
    <property type="entry name" value="Efflux pump membrane transporter"/>
    <property type="match status" value="1"/>
</dbReference>
<dbReference type="InterPro" id="IPR001036">
    <property type="entry name" value="Acrflvin-R"/>
</dbReference>
<gene>
    <name evidence="10" type="ORF">KB893_015230</name>
    <name evidence="9" type="ORF">KB893_07260</name>
</gene>
<keyword evidence="6 8" id="KW-1133">Transmembrane helix</keyword>
<evidence type="ECO:0000256" key="4">
    <source>
        <dbReference type="ARBA" id="ARBA00022519"/>
    </source>
</evidence>